<sequence>MKKYKVRVTERVFDEATGPQNVTTVELWAESASELLPPKCFRLIEDWNRDWENHVGHHGKEDLSFTVIEAPNEKCPYSI</sequence>
<evidence type="ECO:0000313" key="2">
    <source>
        <dbReference type="Proteomes" id="UP001185704"/>
    </source>
</evidence>
<protein>
    <submittedName>
        <fullName evidence="1">Uncharacterized protein</fullName>
    </submittedName>
</protein>
<keyword evidence="2" id="KW-1185">Reference proteome</keyword>
<dbReference type="EMBL" id="JAWLJK010000004">
    <property type="protein sequence ID" value="MDV6164056.1"/>
    <property type="molecule type" value="Genomic_DNA"/>
</dbReference>
<dbReference type="RefSeq" id="WP_022012078.1">
    <property type="nucleotide sequence ID" value="NZ_CP192717.1"/>
</dbReference>
<name>A0ABU4A6P2_9BACE</name>
<evidence type="ECO:0000313" key="1">
    <source>
        <dbReference type="EMBL" id="MDV6164056.1"/>
    </source>
</evidence>
<proteinExistence type="predicted"/>
<accession>A0ABU4A6P2</accession>
<reference evidence="1" key="1">
    <citation type="submission" date="2023-09" db="EMBL/GenBank/DDBJ databases">
        <title>Upregulation of the cfiA carbapenemase gene in a Bacteroides hominis strain by the novel integrative and conjugative element Tn7563.</title>
        <authorList>
            <person name="Stubhaug T."/>
            <person name="Zecic N."/>
            <person name="Skaare D."/>
        </authorList>
    </citation>
    <scope>NUCLEOTIDE SEQUENCE [LARGE SCALE GENOMIC DNA]</scope>
    <source>
        <strain evidence="1">Tbg-245</strain>
    </source>
</reference>
<organism evidence="1 2">
    <name type="scientific">Bacteroides hominis</name>
    <dbReference type="NCBI Taxonomy" id="2763023"/>
    <lineage>
        <taxon>Bacteria</taxon>
        <taxon>Pseudomonadati</taxon>
        <taxon>Bacteroidota</taxon>
        <taxon>Bacteroidia</taxon>
        <taxon>Bacteroidales</taxon>
        <taxon>Bacteroidaceae</taxon>
        <taxon>Bacteroides</taxon>
    </lineage>
</organism>
<gene>
    <name evidence="1" type="ORF">R3O81_08285</name>
</gene>
<dbReference type="Proteomes" id="UP001185704">
    <property type="component" value="Unassembled WGS sequence"/>
</dbReference>
<comment type="caution">
    <text evidence="1">The sequence shown here is derived from an EMBL/GenBank/DDBJ whole genome shotgun (WGS) entry which is preliminary data.</text>
</comment>